<dbReference type="EMBL" id="CZBY01000032">
    <property type="protein sequence ID" value="CUQ92476.1"/>
    <property type="molecule type" value="Genomic_DNA"/>
</dbReference>
<feature type="signal peptide" evidence="3">
    <location>
        <begin position="1"/>
        <end position="25"/>
    </location>
</feature>
<feature type="chain" id="PRO_5008039383" evidence="3">
    <location>
        <begin position="26"/>
        <end position="242"/>
    </location>
</feature>
<feature type="coiled-coil region" evidence="1">
    <location>
        <begin position="112"/>
        <end position="172"/>
    </location>
</feature>
<accession>A0A175A8C1</accession>
<protein>
    <submittedName>
        <fullName evidence="4">Uncharacterized protein</fullName>
    </submittedName>
</protein>
<dbReference type="Proteomes" id="UP000095662">
    <property type="component" value="Unassembled WGS sequence"/>
</dbReference>
<dbReference type="AlphaFoldDB" id="A0A175A8C1"/>
<evidence type="ECO:0000256" key="3">
    <source>
        <dbReference type="SAM" id="SignalP"/>
    </source>
</evidence>
<evidence type="ECO:0000313" key="5">
    <source>
        <dbReference type="Proteomes" id="UP000095662"/>
    </source>
</evidence>
<gene>
    <name evidence="4" type="ORF">ERS852540_02533</name>
</gene>
<keyword evidence="1" id="KW-0175">Coiled coil</keyword>
<name>A0A175A8C1_9FIRM</name>
<evidence type="ECO:0000256" key="2">
    <source>
        <dbReference type="SAM" id="MobiDB-lite"/>
    </source>
</evidence>
<feature type="compositionally biased region" description="Basic and acidic residues" evidence="2">
    <location>
        <begin position="206"/>
        <end position="230"/>
    </location>
</feature>
<dbReference type="PROSITE" id="PS51257">
    <property type="entry name" value="PROKAR_LIPOPROTEIN"/>
    <property type="match status" value="1"/>
</dbReference>
<dbReference type="OrthoDB" id="1651392at2"/>
<feature type="region of interest" description="Disordered" evidence="2">
    <location>
        <begin position="206"/>
        <end position="242"/>
    </location>
</feature>
<keyword evidence="3" id="KW-0732">Signal</keyword>
<evidence type="ECO:0000313" key="4">
    <source>
        <dbReference type="EMBL" id="CUQ92476.1"/>
    </source>
</evidence>
<organism evidence="4 5">
    <name type="scientific">[Eubacterium] siraeum</name>
    <dbReference type="NCBI Taxonomy" id="39492"/>
    <lineage>
        <taxon>Bacteria</taxon>
        <taxon>Bacillati</taxon>
        <taxon>Bacillota</taxon>
        <taxon>Clostridia</taxon>
        <taxon>Eubacteriales</taxon>
        <taxon>Oscillospiraceae</taxon>
        <taxon>Oscillospiraceae incertae sedis</taxon>
    </lineage>
</organism>
<reference evidence="4 5" key="1">
    <citation type="submission" date="2015-09" db="EMBL/GenBank/DDBJ databases">
        <authorList>
            <consortium name="Pathogen Informatics"/>
        </authorList>
    </citation>
    <scope>NUCLEOTIDE SEQUENCE [LARGE SCALE GENOMIC DNA]</scope>
    <source>
        <strain evidence="4 5">2789STDY5834928</strain>
    </source>
</reference>
<evidence type="ECO:0000256" key="1">
    <source>
        <dbReference type="SAM" id="Coils"/>
    </source>
</evidence>
<sequence length="242" mass="26830">MKRSTNEKAAIILAVSVILSVTACSAEGVAYVDGNQSGTGFSSSSAATSGTIYEESTLPATVSVTTAATTTKAKETTAVSTTVASTPAIPPRPQPSTEAVSYKHLCEIYQKLQEQNKAIFALEKQRSDLEIELSDSKGIFKAKRRSELSTEIAGLEERIARMKVRLSHIVKEYGYPNVEAFYKAFHKAETAYGDYQDSLKNWKQRYGEKPQSLHDRLKSKKQDIRERELTRPYSPPNRGRSR</sequence>
<proteinExistence type="predicted"/>